<keyword evidence="5 7" id="KW-0472">Membrane</keyword>
<protein>
    <submittedName>
        <fullName evidence="10">ABC-type antimicrobial peptide transport system, permease component</fullName>
    </submittedName>
</protein>
<feature type="domain" description="ABC3 transporter permease C-terminal" evidence="8">
    <location>
        <begin position="286"/>
        <end position="399"/>
    </location>
</feature>
<comment type="similarity">
    <text evidence="6">Belongs to the ABC-4 integral membrane protein family.</text>
</comment>
<comment type="subcellular location">
    <subcellularLocation>
        <location evidence="1">Cell membrane</location>
        <topology evidence="1">Multi-pass membrane protein</topology>
    </subcellularLocation>
</comment>
<dbReference type="Proteomes" id="UP000053091">
    <property type="component" value="Unassembled WGS sequence"/>
</dbReference>
<evidence type="ECO:0000256" key="6">
    <source>
        <dbReference type="ARBA" id="ARBA00038076"/>
    </source>
</evidence>
<name>A0A0S7BYW2_9BACT</name>
<dbReference type="InterPro" id="IPR025857">
    <property type="entry name" value="MacB_PCD"/>
</dbReference>
<keyword evidence="11" id="KW-1185">Reference proteome</keyword>
<feature type="domain" description="MacB-like periplasmic core" evidence="9">
    <location>
        <begin position="22"/>
        <end position="245"/>
    </location>
</feature>
<dbReference type="PANTHER" id="PTHR30572:SF4">
    <property type="entry name" value="ABC TRANSPORTER PERMEASE YTRF"/>
    <property type="match status" value="1"/>
</dbReference>
<feature type="transmembrane region" description="Helical" evidence="7">
    <location>
        <begin position="363"/>
        <end position="389"/>
    </location>
</feature>
<dbReference type="PANTHER" id="PTHR30572">
    <property type="entry name" value="MEMBRANE COMPONENT OF TRANSPORTER-RELATED"/>
    <property type="match status" value="1"/>
</dbReference>
<evidence type="ECO:0000259" key="9">
    <source>
        <dbReference type="Pfam" id="PF12704"/>
    </source>
</evidence>
<gene>
    <name evidence="10" type="ORF">TBC1_1196</name>
</gene>
<evidence type="ECO:0000256" key="5">
    <source>
        <dbReference type="ARBA" id="ARBA00023136"/>
    </source>
</evidence>
<dbReference type="InterPro" id="IPR003838">
    <property type="entry name" value="ABC3_permease_C"/>
</dbReference>
<feature type="transmembrane region" description="Helical" evidence="7">
    <location>
        <begin position="21"/>
        <end position="42"/>
    </location>
</feature>
<evidence type="ECO:0000256" key="1">
    <source>
        <dbReference type="ARBA" id="ARBA00004651"/>
    </source>
</evidence>
<accession>A0A0S7BYW2</accession>
<dbReference type="PATRIC" id="fig|1678841.3.peg.108"/>
<dbReference type="GO" id="GO:0022857">
    <property type="term" value="F:transmembrane transporter activity"/>
    <property type="evidence" value="ECO:0007669"/>
    <property type="project" value="TreeGrafter"/>
</dbReference>
<keyword evidence="4 7" id="KW-1133">Transmembrane helix</keyword>
<dbReference type="Pfam" id="PF12704">
    <property type="entry name" value="MacB_PCD"/>
    <property type="match status" value="1"/>
</dbReference>
<dbReference type="OrthoDB" id="9770036at2"/>
<dbReference type="RefSeq" id="WP_062036932.1">
    <property type="nucleotide sequence ID" value="NZ_DF968182.1"/>
</dbReference>
<keyword evidence="2" id="KW-1003">Cell membrane</keyword>
<feature type="transmembrane region" description="Helical" evidence="7">
    <location>
        <begin position="283"/>
        <end position="307"/>
    </location>
</feature>
<dbReference type="EMBL" id="DF968182">
    <property type="protein sequence ID" value="GAP41968.1"/>
    <property type="molecule type" value="Genomic_DNA"/>
</dbReference>
<evidence type="ECO:0000256" key="4">
    <source>
        <dbReference type="ARBA" id="ARBA00022989"/>
    </source>
</evidence>
<evidence type="ECO:0000259" key="8">
    <source>
        <dbReference type="Pfam" id="PF02687"/>
    </source>
</evidence>
<evidence type="ECO:0000313" key="11">
    <source>
        <dbReference type="Proteomes" id="UP000053091"/>
    </source>
</evidence>
<dbReference type="GO" id="GO:0005886">
    <property type="term" value="C:plasma membrane"/>
    <property type="evidence" value="ECO:0007669"/>
    <property type="project" value="UniProtKB-SubCell"/>
</dbReference>
<reference evidence="10" key="1">
    <citation type="journal article" date="2015" name="Genome Announc.">
        <title>Draft Genome Sequence of Bacteroidales Strain TBC1, a Novel Isolate from a Methanogenic Wastewater Treatment System.</title>
        <authorList>
            <person name="Tourlousse D.M."/>
            <person name="Matsuura N."/>
            <person name="Sun L."/>
            <person name="Toyonaga M."/>
            <person name="Kuroda K."/>
            <person name="Ohashi A."/>
            <person name="Cruz R."/>
            <person name="Yamaguchi T."/>
            <person name="Sekiguchi Y."/>
        </authorList>
    </citation>
    <scope>NUCLEOTIDE SEQUENCE [LARGE SCALE GENOMIC DNA]</scope>
    <source>
        <strain evidence="10">TBC1</strain>
    </source>
</reference>
<keyword evidence="3 7" id="KW-0812">Transmembrane</keyword>
<proteinExistence type="inferred from homology"/>
<dbReference type="InterPro" id="IPR050250">
    <property type="entry name" value="Macrolide_Exporter_MacB"/>
</dbReference>
<feature type="transmembrane region" description="Helical" evidence="7">
    <location>
        <begin position="327"/>
        <end position="351"/>
    </location>
</feature>
<dbReference type="STRING" id="1678841.TBC1_1196"/>
<evidence type="ECO:0000256" key="2">
    <source>
        <dbReference type="ARBA" id="ARBA00022475"/>
    </source>
</evidence>
<organism evidence="10">
    <name type="scientific">Lentimicrobium saccharophilum</name>
    <dbReference type="NCBI Taxonomy" id="1678841"/>
    <lineage>
        <taxon>Bacteria</taxon>
        <taxon>Pseudomonadati</taxon>
        <taxon>Bacteroidota</taxon>
        <taxon>Bacteroidia</taxon>
        <taxon>Bacteroidales</taxon>
        <taxon>Lentimicrobiaceae</taxon>
        <taxon>Lentimicrobium</taxon>
    </lineage>
</organism>
<sequence>MNITNLSKIALNALMRNKFRAFLTMLGIIIGVASVIAMLAIGEGSKQSIQQQISSMGSNLVMIMPATQSMGGVQQGNSASKALSIKDVRAIEANCPSVLVVSPEVRGSGQAVAVGKNWPTSVYGGGVGYIDIKKLSLASGRNFTEQEVHSSAKVCLIGQTVVDNLFGEDVDPVGQSIRFRGIPFTIIGLLSEKGENTFGMDQDDLLIAPYTTVQKRILAITHINSIQTSAISEEATTQAVSEITAALRNSHKLQDGDDDDFQIRTQAELVSTFTSISDILTTLLGAIAAISLLVGGIGIMNIMYVSVTERTREIGLRMSIGGRGLDILMQFLIESTFLSVIGGIFGIVLGITASSVIGNIMGWPVSVMPVAVIMSFLVCTAIGIFFGWYPARKASNLNPIDALRFE</sequence>
<evidence type="ECO:0000256" key="3">
    <source>
        <dbReference type="ARBA" id="ARBA00022692"/>
    </source>
</evidence>
<evidence type="ECO:0000256" key="7">
    <source>
        <dbReference type="SAM" id="Phobius"/>
    </source>
</evidence>
<evidence type="ECO:0000313" key="10">
    <source>
        <dbReference type="EMBL" id="GAP41968.1"/>
    </source>
</evidence>
<dbReference type="AlphaFoldDB" id="A0A0S7BYW2"/>
<dbReference type="Pfam" id="PF02687">
    <property type="entry name" value="FtsX"/>
    <property type="match status" value="1"/>
</dbReference>